<feature type="compositionally biased region" description="Basic and acidic residues" evidence="1">
    <location>
        <begin position="230"/>
        <end position="257"/>
    </location>
</feature>
<dbReference type="Pfam" id="PF00300">
    <property type="entry name" value="His_Phos_1"/>
    <property type="match status" value="1"/>
</dbReference>
<organism evidence="3">
    <name type="scientific">Chaetomium thermophilum (strain DSM 1495 / CBS 144.50 / IMI 039719)</name>
    <name type="common">Thermochaetoides thermophila</name>
    <dbReference type="NCBI Taxonomy" id="759272"/>
    <lineage>
        <taxon>Eukaryota</taxon>
        <taxon>Fungi</taxon>
        <taxon>Dikarya</taxon>
        <taxon>Ascomycota</taxon>
        <taxon>Pezizomycotina</taxon>
        <taxon>Sordariomycetes</taxon>
        <taxon>Sordariomycetidae</taxon>
        <taxon>Sordariales</taxon>
        <taxon>Chaetomiaceae</taxon>
        <taxon>Thermochaetoides</taxon>
    </lineage>
</organism>
<dbReference type="InterPro" id="IPR013078">
    <property type="entry name" value="His_Pase_superF_clade-1"/>
</dbReference>
<reference evidence="2 3" key="1">
    <citation type="journal article" date="2011" name="Cell">
        <title>Insight into structure and assembly of the nuclear pore complex by utilizing the genome of a eukaryotic thermophile.</title>
        <authorList>
            <person name="Amlacher S."/>
            <person name="Sarges P."/>
            <person name="Flemming D."/>
            <person name="van Noort V."/>
            <person name="Kunze R."/>
            <person name="Devos D.P."/>
            <person name="Arumugam M."/>
            <person name="Bork P."/>
            <person name="Hurt E."/>
        </authorList>
    </citation>
    <scope>NUCLEOTIDE SEQUENCE [LARGE SCALE GENOMIC DNA]</scope>
    <source>
        <strain evidence="3">DSM 1495 / CBS 144.50 / IMI 039719</strain>
    </source>
</reference>
<dbReference type="PANTHER" id="PTHR16469:SF51">
    <property type="entry name" value="TRANSCRIPTION FACTOR TAU 55 KDA SUBUNIT"/>
    <property type="match status" value="1"/>
</dbReference>
<dbReference type="EMBL" id="GL988041">
    <property type="protein sequence ID" value="EGS20552.1"/>
    <property type="molecule type" value="Genomic_DNA"/>
</dbReference>
<dbReference type="OMA" id="ICAHAAP"/>
<dbReference type="GO" id="GO:0003743">
    <property type="term" value="F:translation initiation factor activity"/>
    <property type="evidence" value="ECO:0007669"/>
    <property type="project" value="UniProtKB-KW"/>
</dbReference>
<gene>
    <name evidence="2" type="ORF">CTHT_0023850</name>
</gene>
<dbReference type="Proteomes" id="UP000008066">
    <property type="component" value="Unassembled WGS sequence"/>
</dbReference>
<dbReference type="AlphaFoldDB" id="G0S527"/>
<sequence length="277" mass="30674">MPLEVIYVTRHGFRSNWLVDPANGNYSNYLRSPTGLPADPELTAHGVDQAKELAVRLMEVDPPIERVYSSLYYRCLQTIEPFVRKAQAASPDKPLKVRGETGLGEWYGSADFEHPVPASLDKLEPLFPDLLDMSYVSAVTPNRMGEEINELHDRVAVAVKEVIAQCDRDGIRSVLLCTHAAVVIALGRVLTGLMPDDFDEEDFRCFTCGLSRYRRRSAPITESRGTGSEQQDKAVDSADHESCSRVPDWRGAGEERGCLTSASDSQGQKDSDSRGKL</sequence>
<keyword evidence="3" id="KW-1185">Reference proteome</keyword>
<evidence type="ECO:0000256" key="1">
    <source>
        <dbReference type="SAM" id="MobiDB-lite"/>
    </source>
</evidence>
<dbReference type="eggNOG" id="ENOG502RYP8">
    <property type="taxonomic scope" value="Eukaryota"/>
</dbReference>
<dbReference type="InterPro" id="IPR029033">
    <property type="entry name" value="His_PPase_superfam"/>
</dbReference>
<keyword evidence="2" id="KW-0648">Protein biosynthesis</keyword>
<proteinExistence type="predicted"/>
<dbReference type="STRING" id="759272.G0S527"/>
<keyword evidence="2" id="KW-0396">Initiation factor</keyword>
<evidence type="ECO:0000313" key="2">
    <source>
        <dbReference type="EMBL" id="EGS20552.1"/>
    </source>
</evidence>
<name>G0S527_CHATD</name>
<dbReference type="PANTHER" id="PTHR16469">
    <property type="entry name" value="UBIQUITIN-ASSOCIATED AND SH3 DOMAIN-CONTAINING BA-RELATED"/>
    <property type="match status" value="1"/>
</dbReference>
<dbReference type="RefSeq" id="XP_006692848.1">
    <property type="nucleotide sequence ID" value="XM_006692785.1"/>
</dbReference>
<dbReference type="Gene3D" id="3.40.50.1240">
    <property type="entry name" value="Phosphoglycerate mutase-like"/>
    <property type="match status" value="1"/>
</dbReference>
<accession>G0S527</accession>
<protein>
    <submittedName>
        <fullName evidence="2">Putative transcription initiation factor</fullName>
    </submittedName>
</protein>
<dbReference type="GeneID" id="18256423"/>
<evidence type="ECO:0000313" key="3">
    <source>
        <dbReference type="Proteomes" id="UP000008066"/>
    </source>
</evidence>
<dbReference type="KEGG" id="cthr:CTHT_0023850"/>
<dbReference type="CDD" id="cd07067">
    <property type="entry name" value="HP_PGM_like"/>
    <property type="match status" value="1"/>
</dbReference>
<dbReference type="SUPFAM" id="SSF53254">
    <property type="entry name" value="Phosphoglycerate mutase-like"/>
    <property type="match status" value="1"/>
</dbReference>
<feature type="compositionally biased region" description="Basic and acidic residues" evidence="1">
    <location>
        <begin position="267"/>
        <end position="277"/>
    </location>
</feature>
<dbReference type="OrthoDB" id="414418at2759"/>
<dbReference type="HOGENOM" id="CLU_042838_1_1_1"/>
<dbReference type="InterPro" id="IPR051710">
    <property type="entry name" value="Phosphatase_SH3-domain"/>
</dbReference>
<feature type="region of interest" description="Disordered" evidence="1">
    <location>
        <begin position="219"/>
        <end position="277"/>
    </location>
</feature>